<gene>
    <name evidence="1" type="ORF">PMACD_LOCUS16271</name>
</gene>
<name>A0A821YC56_9NEOP</name>
<reference evidence="1" key="1">
    <citation type="submission" date="2021-02" db="EMBL/GenBank/DDBJ databases">
        <authorList>
            <person name="Steward A R."/>
        </authorList>
    </citation>
    <scope>NUCLEOTIDE SEQUENCE</scope>
</reference>
<accession>A0A821YC56</accession>
<dbReference type="Proteomes" id="UP000663880">
    <property type="component" value="Unassembled WGS sequence"/>
</dbReference>
<comment type="caution">
    <text evidence="1">The sequence shown here is derived from an EMBL/GenBank/DDBJ whole genome shotgun (WGS) entry which is preliminary data.</text>
</comment>
<evidence type="ECO:0000313" key="2">
    <source>
        <dbReference type="Proteomes" id="UP000663880"/>
    </source>
</evidence>
<evidence type="ECO:0000313" key="1">
    <source>
        <dbReference type="EMBL" id="CAF4956556.1"/>
    </source>
</evidence>
<protein>
    <recommendedName>
        <fullName evidence="3">Reverse transcriptase domain-containing protein</fullName>
    </recommendedName>
</protein>
<organism evidence="1 2">
    <name type="scientific">Pieris macdunnoughi</name>
    <dbReference type="NCBI Taxonomy" id="345717"/>
    <lineage>
        <taxon>Eukaryota</taxon>
        <taxon>Metazoa</taxon>
        <taxon>Ecdysozoa</taxon>
        <taxon>Arthropoda</taxon>
        <taxon>Hexapoda</taxon>
        <taxon>Insecta</taxon>
        <taxon>Pterygota</taxon>
        <taxon>Neoptera</taxon>
        <taxon>Endopterygota</taxon>
        <taxon>Lepidoptera</taxon>
        <taxon>Glossata</taxon>
        <taxon>Ditrysia</taxon>
        <taxon>Papilionoidea</taxon>
        <taxon>Pieridae</taxon>
        <taxon>Pierinae</taxon>
        <taxon>Pieris</taxon>
    </lineage>
</organism>
<dbReference type="AlphaFoldDB" id="A0A821YC56"/>
<keyword evidence="2" id="KW-1185">Reference proteome</keyword>
<proteinExistence type="predicted"/>
<dbReference type="EMBL" id="CAJOBZ010000080">
    <property type="protein sequence ID" value="CAF4956556.1"/>
    <property type="molecule type" value="Genomic_DNA"/>
</dbReference>
<sequence>MESRLSNIGEDGLISNDIQVHAGVQQGCLLTPLIFLGIRIRPYIYIHSEEFPIIPRNLATYSCRWQRTIDTHCGRLCPGAIRYSVKWKQIAAFLRK</sequence>
<evidence type="ECO:0008006" key="3">
    <source>
        <dbReference type="Google" id="ProtNLM"/>
    </source>
</evidence>